<reference evidence="2 3" key="1">
    <citation type="submission" date="2020-10" db="EMBL/GenBank/DDBJ databases">
        <authorList>
            <person name="Castelo-Branco R."/>
            <person name="Eusebio N."/>
            <person name="Adriana R."/>
            <person name="Vieira A."/>
            <person name="Brugerolle De Fraissinette N."/>
            <person name="Rezende De Castro R."/>
            <person name="Schneider M.P."/>
            <person name="Vasconcelos V."/>
            <person name="Leao P.N."/>
        </authorList>
    </citation>
    <scope>NUCLEOTIDE SEQUENCE [LARGE SCALE GENOMIC DNA]</scope>
    <source>
        <strain evidence="2 3">LEGE 07299</strain>
    </source>
</reference>
<accession>A0ABR9U0R9</accession>
<comment type="caution">
    <text evidence="2">The sequence shown here is derived from an EMBL/GenBank/DDBJ whole genome shotgun (WGS) entry which is preliminary data.</text>
</comment>
<gene>
    <name evidence="2" type="ORF">IQ229_13355</name>
</gene>
<dbReference type="RefSeq" id="WP_194044384.1">
    <property type="nucleotide sequence ID" value="NZ_JADEXF010000394.1"/>
</dbReference>
<organism evidence="2 3">
    <name type="scientific">Nostoc cf. edaphicum LEGE 07299</name>
    <dbReference type="NCBI Taxonomy" id="2777974"/>
    <lineage>
        <taxon>Bacteria</taxon>
        <taxon>Bacillati</taxon>
        <taxon>Cyanobacteriota</taxon>
        <taxon>Cyanophyceae</taxon>
        <taxon>Nostocales</taxon>
        <taxon>Nostocaceae</taxon>
        <taxon>Nostoc</taxon>
    </lineage>
</organism>
<keyword evidence="1" id="KW-0812">Transmembrane</keyword>
<keyword evidence="1" id="KW-1133">Transmembrane helix</keyword>
<keyword evidence="3" id="KW-1185">Reference proteome</keyword>
<keyword evidence="1" id="KW-0472">Membrane</keyword>
<proteinExistence type="predicted"/>
<dbReference type="EMBL" id="JADEXF010000394">
    <property type="protein sequence ID" value="MBE9105890.1"/>
    <property type="molecule type" value="Genomic_DNA"/>
</dbReference>
<evidence type="ECO:0000313" key="3">
    <source>
        <dbReference type="Proteomes" id="UP000647836"/>
    </source>
</evidence>
<protein>
    <submittedName>
        <fullName evidence="2">Uncharacterized protein</fullName>
    </submittedName>
</protein>
<evidence type="ECO:0000313" key="2">
    <source>
        <dbReference type="EMBL" id="MBE9105890.1"/>
    </source>
</evidence>
<name>A0ABR9U0R9_9NOSO</name>
<dbReference type="Proteomes" id="UP000647836">
    <property type="component" value="Unassembled WGS sequence"/>
</dbReference>
<sequence length="243" mass="28227">MSIWEQQSNKIAEHKQKWEVQQNFSFSKTLLEAENEEEVKSAYIRQFSLPVKTAKWHDLTVNNVLFEFKYSVNFKSLDVASKVIAQTLYYIHRLFEDGEEHNVSHFIIADKDEAIIFKTSDYEHFYKSSIYDWKGYRPSSPDPKLVNHVKQSRIIESSRIYLITNEDDLQIFTNLLYQIISPNKAATKNSNYSNKINKKDLPLIVLPVILLFLGIVSVVVVQHKAELGDKPVPTKSTLEEISK</sequence>
<evidence type="ECO:0000256" key="1">
    <source>
        <dbReference type="SAM" id="Phobius"/>
    </source>
</evidence>
<feature type="transmembrane region" description="Helical" evidence="1">
    <location>
        <begin position="201"/>
        <end position="221"/>
    </location>
</feature>